<evidence type="ECO:0000259" key="7">
    <source>
        <dbReference type="PROSITE" id="PS50046"/>
    </source>
</evidence>
<evidence type="ECO:0000256" key="5">
    <source>
        <dbReference type="SAM" id="MobiDB-lite"/>
    </source>
</evidence>
<feature type="domain" description="Phytochrome chromophore attachment site" evidence="7">
    <location>
        <begin position="698"/>
        <end position="834"/>
    </location>
</feature>
<dbReference type="STRING" id="1188229.GlitD10_1713"/>
<name>A0A1J0ADL6_9CYAN</name>
<dbReference type="EMBL" id="CP017675">
    <property type="protein sequence ID" value="APB34038.1"/>
    <property type="molecule type" value="Genomic_DNA"/>
</dbReference>
<feature type="domain" description="Methyl-accepting transducer" evidence="8">
    <location>
        <begin position="1102"/>
        <end position="1338"/>
    </location>
</feature>
<feature type="coiled-coil region" evidence="4">
    <location>
        <begin position="1246"/>
        <end position="1280"/>
    </location>
</feature>
<feature type="domain" description="Phytochrome chromophore attachment site" evidence="7">
    <location>
        <begin position="175"/>
        <end position="311"/>
    </location>
</feature>
<keyword evidence="6" id="KW-0472">Membrane</keyword>
<dbReference type="SMART" id="SM00304">
    <property type="entry name" value="HAMP"/>
    <property type="match status" value="2"/>
</dbReference>
<dbReference type="Proteomes" id="UP000180235">
    <property type="component" value="Chromosome"/>
</dbReference>
<evidence type="ECO:0000256" key="6">
    <source>
        <dbReference type="SAM" id="Phobius"/>
    </source>
</evidence>
<dbReference type="PANTHER" id="PTHR32089:SF114">
    <property type="entry name" value="METHYL-ACCEPTING CHEMOTAXIS PROTEIN MCPB"/>
    <property type="match status" value="1"/>
</dbReference>
<dbReference type="InterPro" id="IPR016132">
    <property type="entry name" value="Phyto_chromo_attachment"/>
</dbReference>
<dbReference type="KEGG" id="glt:GlitD10_1713"/>
<reference evidence="10 11" key="1">
    <citation type="submission" date="2016-10" db="EMBL/GenBank/DDBJ databases">
        <title>Description of Gloeomargarita lithophora gen. nov., sp. nov., a thylakoid-bearing basal-branching cyanobacterium with intracellular carbonates, and proposal for Gloeomargaritales ord. nov.</title>
        <authorList>
            <person name="Moreira D."/>
            <person name="Tavera R."/>
            <person name="Benzerara K."/>
            <person name="Skouri-Panet F."/>
            <person name="Couradeau E."/>
            <person name="Gerard E."/>
            <person name="Loussert C."/>
            <person name="Novelo E."/>
            <person name="Zivanovic Y."/>
            <person name="Lopez-Garcia P."/>
        </authorList>
    </citation>
    <scope>NUCLEOTIDE SEQUENCE [LARGE SCALE GENOMIC DNA]</scope>
    <source>
        <strain evidence="10 11">D10</strain>
    </source>
</reference>
<protein>
    <submittedName>
        <fullName evidence="10">Methyl-accepting chemotaxis protein</fullName>
    </submittedName>
</protein>
<feature type="domain" description="Phytochrome chromophore attachment site" evidence="7">
    <location>
        <begin position="526"/>
        <end position="662"/>
    </location>
</feature>
<dbReference type="GO" id="GO:0007165">
    <property type="term" value="P:signal transduction"/>
    <property type="evidence" value="ECO:0007669"/>
    <property type="project" value="UniProtKB-KW"/>
</dbReference>
<accession>A0A1J0ADL6</accession>
<evidence type="ECO:0000259" key="9">
    <source>
        <dbReference type="PROSITE" id="PS50885"/>
    </source>
</evidence>
<dbReference type="PROSITE" id="PS50885">
    <property type="entry name" value="HAMP"/>
    <property type="match status" value="2"/>
</dbReference>
<keyword evidence="11" id="KW-1185">Reference proteome</keyword>
<feature type="coiled-coil region" evidence="4">
    <location>
        <begin position="132"/>
        <end position="159"/>
    </location>
</feature>
<evidence type="ECO:0000259" key="8">
    <source>
        <dbReference type="PROSITE" id="PS50111"/>
    </source>
</evidence>
<gene>
    <name evidence="10" type="primary">pixJ</name>
    <name evidence="10" type="ORF">GlitD10_1713</name>
</gene>
<feature type="domain" description="HAMP" evidence="9">
    <location>
        <begin position="1051"/>
        <end position="1097"/>
    </location>
</feature>
<evidence type="ECO:0000256" key="3">
    <source>
        <dbReference type="PROSITE-ProRule" id="PRU00284"/>
    </source>
</evidence>
<evidence type="ECO:0000256" key="1">
    <source>
        <dbReference type="ARBA" id="ARBA00023224"/>
    </source>
</evidence>
<dbReference type="OrthoDB" id="419276at2"/>
<dbReference type="InterPro" id="IPR004089">
    <property type="entry name" value="MCPsignal_dom"/>
</dbReference>
<keyword evidence="6" id="KW-0812">Transmembrane</keyword>
<dbReference type="SMART" id="SM00065">
    <property type="entry name" value="GAF"/>
    <property type="match status" value="5"/>
</dbReference>
<dbReference type="CDD" id="cd11386">
    <property type="entry name" value="MCP_signal"/>
    <property type="match status" value="1"/>
</dbReference>
<dbReference type="SUPFAM" id="SSF55781">
    <property type="entry name" value="GAF domain-like"/>
    <property type="match status" value="5"/>
</dbReference>
<feature type="transmembrane region" description="Helical" evidence="6">
    <location>
        <begin position="41"/>
        <end position="64"/>
    </location>
</feature>
<feature type="domain" description="Phytochrome chromophore attachment site" evidence="7">
    <location>
        <begin position="347"/>
        <end position="483"/>
    </location>
</feature>
<keyword evidence="4" id="KW-0175">Coiled coil</keyword>
<dbReference type="FunFam" id="1.10.287.950:FF:000001">
    <property type="entry name" value="Methyl-accepting chemotaxis sensory transducer"/>
    <property type="match status" value="1"/>
</dbReference>
<feature type="region of interest" description="Disordered" evidence="5">
    <location>
        <begin position="1"/>
        <end position="32"/>
    </location>
</feature>
<feature type="transmembrane region" description="Helical" evidence="6">
    <location>
        <begin position="76"/>
        <end position="97"/>
    </location>
</feature>
<dbReference type="PROSITE" id="PS50046">
    <property type="entry name" value="PHYTOCHROME_2"/>
    <property type="match status" value="5"/>
</dbReference>
<dbReference type="GO" id="GO:0016020">
    <property type="term" value="C:membrane"/>
    <property type="evidence" value="ECO:0007669"/>
    <property type="project" value="InterPro"/>
</dbReference>
<feature type="domain" description="HAMP" evidence="9">
    <location>
        <begin position="99"/>
        <end position="151"/>
    </location>
</feature>
<feature type="domain" description="Phytochrome chromophore attachment site" evidence="7">
    <location>
        <begin position="877"/>
        <end position="1013"/>
    </location>
</feature>
<dbReference type="SUPFAM" id="SSF58104">
    <property type="entry name" value="Methyl-accepting chemotaxis protein (MCP) signaling domain"/>
    <property type="match status" value="1"/>
</dbReference>
<comment type="similarity">
    <text evidence="2">Belongs to the methyl-accepting chemotaxis (MCP) protein family.</text>
</comment>
<dbReference type="InterPro" id="IPR029016">
    <property type="entry name" value="GAF-like_dom_sf"/>
</dbReference>
<keyword evidence="1 3" id="KW-0807">Transducer</keyword>
<dbReference type="Gene3D" id="6.10.340.10">
    <property type="match status" value="1"/>
</dbReference>
<dbReference type="Gene3D" id="1.10.287.950">
    <property type="entry name" value="Methyl-accepting chemotaxis protein"/>
    <property type="match status" value="1"/>
</dbReference>
<sequence>MTRTPTKPQVATPAETIAANGSPALTHPEPAPPVRSLGQRLVALAMITGLCGAVAGVVTYNALLPQESTPQVQQKTLAGGAAALVGLLIGLAAAALLGQGFTKPALLLLQMAQRLRRGEWQARVSLPGEDELTHLGQELNALALQLQTLQEQQQSESQRTQKFRELVRQLRQTQDPQTVMDTAVREVRQILLCDRAVVYRFAPDWVGTVVAESVGRGWVQALSEKIDDPCFRGEYVTQYQAGRVQATADIYQAGLKNCHIQILERFQVKANLVTPILVEGNLLGLLIAHQCGEAREWSAGEQEFLAQVAVQVGFALDQAQLWQVQQTQMTQATQLNQIIAKMRESLNRQTIYNHTVRELRNGLKSDRCVVYLFDEKWQGTVVAESVHSNFPKALGAQIADPCFADRYVESYQAGRVKPTADIHNAGLTECHLQQLEPFQVKANLVAPILAEGKLLGLLINHQCSSTREWQSGEIELARQVALQMGFALDQAIALERQEELRQTQETKANLAQLLNDITLRIRQSLDRQAIFQTTVQQMREALESDRCVVYLFDATWKGTVMAESVAPGWPRALGAQIADPCFADNYVEKYQRGRVQATSDIYRAGLTECHLQQLEPFAVKANLVAPILLGNQLFGLLIAHQCSSPRRWQNGEIELIKQVAVQVGFALDQANLLTQQKAKAEQEQLLNRITSKIRESLERTTIYQTTVWEVKNALKSDRCVVYLFDKKWQGTVMAEALTPGYPPALGALIADPCFADKYVEQYRTGRVKATPDIYHAGLTPCHLQQLEPFAVKANLVAPILLGNTLYGLLIAHQCDAPRDWTELEIDFLGKVAVQVGFALDQAVALEQQETLRQQQELAATQAQLVNDITSKIRQSLQRTAIYNATVQEVRKALQSDRCVVYLFDATWKGTVMAESVAGAWPRALGAQIADPCFADNYVEKYRRGRVQATPDIYNAGLTECHLQQLEPFAVKANLVAPILGEGKLLGLLIAHQCSGPRTWQETEINFLRQVAAQVGFALDQAILLEQVEQSRQKAEAVSEEQKHQREAIQGQLAQFLGDIEGAFKGDLTVRARVTSGEMGTVADFFNAIVESLQQIVQQVQTAAQAVADTAQRSAPPVNALSSEAARQAQAIGAALDQIQQMVQSIQQVAANAHGAELQVQQANQTVQEGDEAMNRTVAGISAIRDTVAATAKKVKRLGEASQKISRVVNLISNFAAQTNLLALNAAIEAARAGEEGRGFAVVAEEVRSLAQQSASATGEIEQLVEEIQAETNEVVAAMEAGTEQVVVGTHLVAEARQRLSQIATVTSQISTLVGEIAQAAQAQSQTSAVVSRTMQDVAGIANQTSQQSVGVADSFTHLLGVAAELQENVAQFKVA</sequence>
<dbReference type="Gene3D" id="3.30.450.40">
    <property type="match status" value="6"/>
</dbReference>
<organism evidence="10 11">
    <name type="scientific">Gloeomargarita lithophora Alchichica-D10</name>
    <dbReference type="NCBI Taxonomy" id="1188229"/>
    <lineage>
        <taxon>Bacteria</taxon>
        <taxon>Bacillati</taxon>
        <taxon>Cyanobacteriota</taxon>
        <taxon>Cyanophyceae</taxon>
        <taxon>Gloeomargaritales</taxon>
        <taxon>Gloeomargaritaceae</taxon>
        <taxon>Gloeomargarita</taxon>
    </lineage>
</organism>
<dbReference type="Pfam" id="PF01590">
    <property type="entry name" value="GAF"/>
    <property type="match status" value="5"/>
</dbReference>
<evidence type="ECO:0000256" key="4">
    <source>
        <dbReference type="SAM" id="Coils"/>
    </source>
</evidence>
<dbReference type="SMART" id="SM00283">
    <property type="entry name" value="MA"/>
    <property type="match status" value="1"/>
</dbReference>
<proteinExistence type="inferred from homology"/>
<dbReference type="InterPro" id="IPR003018">
    <property type="entry name" value="GAF"/>
</dbReference>
<keyword evidence="6" id="KW-1133">Transmembrane helix</keyword>
<dbReference type="GO" id="GO:0006935">
    <property type="term" value="P:chemotaxis"/>
    <property type="evidence" value="ECO:0007669"/>
    <property type="project" value="UniProtKB-ARBA"/>
</dbReference>
<evidence type="ECO:0000256" key="2">
    <source>
        <dbReference type="ARBA" id="ARBA00029447"/>
    </source>
</evidence>
<evidence type="ECO:0000313" key="11">
    <source>
        <dbReference type="Proteomes" id="UP000180235"/>
    </source>
</evidence>
<dbReference type="RefSeq" id="WP_084111627.1">
    <property type="nucleotide sequence ID" value="NZ_CP017675.1"/>
</dbReference>
<dbReference type="PROSITE" id="PS50111">
    <property type="entry name" value="CHEMOTAXIS_TRANSDUC_2"/>
    <property type="match status" value="1"/>
</dbReference>
<dbReference type="Pfam" id="PF00015">
    <property type="entry name" value="MCPsignal"/>
    <property type="match status" value="1"/>
</dbReference>
<evidence type="ECO:0000313" key="10">
    <source>
        <dbReference type="EMBL" id="APB34038.1"/>
    </source>
</evidence>
<dbReference type="InterPro" id="IPR003660">
    <property type="entry name" value="HAMP_dom"/>
</dbReference>
<dbReference type="PANTHER" id="PTHR32089">
    <property type="entry name" value="METHYL-ACCEPTING CHEMOTAXIS PROTEIN MCPB"/>
    <property type="match status" value="1"/>
</dbReference>